<dbReference type="OrthoDB" id="2903715at2"/>
<dbReference type="InterPro" id="IPR011008">
    <property type="entry name" value="Dimeric_a/b-barrel"/>
</dbReference>
<keyword evidence="3" id="KW-1185">Reference proteome</keyword>
<dbReference type="Proteomes" id="UP000027778">
    <property type="component" value="Unassembled WGS sequence"/>
</dbReference>
<dbReference type="Gene3D" id="3.30.70.100">
    <property type="match status" value="1"/>
</dbReference>
<evidence type="ECO:0000313" key="3">
    <source>
        <dbReference type="Proteomes" id="UP000027778"/>
    </source>
</evidence>
<dbReference type="Pfam" id="PF03992">
    <property type="entry name" value="ABM"/>
    <property type="match status" value="1"/>
</dbReference>
<feature type="domain" description="ABM" evidence="1">
    <location>
        <begin position="1"/>
        <end position="69"/>
    </location>
</feature>
<dbReference type="SUPFAM" id="SSF54909">
    <property type="entry name" value="Dimeric alpha+beta barrel"/>
    <property type="match status" value="1"/>
</dbReference>
<dbReference type="STRING" id="574375.AZF08_20960"/>
<dbReference type="EMBL" id="JOTM01000012">
    <property type="protein sequence ID" value="KEK23794.1"/>
    <property type="molecule type" value="Genomic_DNA"/>
</dbReference>
<protein>
    <recommendedName>
        <fullName evidence="1">ABM domain-containing protein</fullName>
    </recommendedName>
</protein>
<dbReference type="AlphaFoldDB" id="A0A073K912"/>
<proteinExistence type="predicted"/>
<sequence>MFIVTKLIHIKSGYETEIIHSLQQHYPSSGSHGFINLEFSRMKHTQHGTEYMIRILWKTQEDYQEWISQKKQTAITTWQNKFQSYILSSKSNATHVKYLY</sequence>
<evidence type="ECO:0000313" key="2">
    <source>
        <dbReference type="EMBL" id="KEK23794.1"/>
    </source>
</evidence>
<organism evidence="2 3">
    <name type="scientific">Bacillus gaemokensis</name>
    <dbReference type="NCBI Taxonomy" id="574375"/>
    <lineage>
        <taxon>Bacteria</taxon>
        <taxon>Bacillati</taxon>
        <taxon>Bacillota</taxon>
        <taxon>Bacilli</taxon>
        <taxon>Bacillales</taxon>
        <taxon>Bacillaceae</taxon>
        <taxon>Bacillus</taxon>
        <taxon>Bacillus cereus group</taxon>
    </lineage>
</organism>
<comment type="caution">
    <text evidence="2">The sequence shown here is derived from an EMBL/GenBank/DDBJ whole genome shotgun (WGS) entry which is preliminary data.</text>
</comment>
<dbReference type="RefSeq" id="WP_033675133.1">
    <property type="nucleotide sequence ID" value="NZ_JOTM01000012.1"/>
</dbReference>
<gene>
    <name evidence="2" type="ORF">BAGA_06340</name>
</gene>
<accession>A0A073K912</accession>
<name>A0A073K912_9BACI</name>
<dbReference type="InterPro" id="IPR007138">
    <property type="entry name" value="ABM_dom"/>
</dbReference>
<evidence type="ECO:0000259" key="1">
    <source>
        <dbReference type="Pfam" id="PF03992"/>
    </source>
</evidence>
<reference evidence="2 3" key="1">
    <citation type="submission" date="2014-06" db="EMBL/GenBank/DDBJ databases">
        <title>Draft genome sequence of Bacillus gaemokensis JCM 15801 (MCCC 1A00707).</title>
        <authorList>
            <person name="Lai Q."/>
            <person name="Liu Y."/>
            <person name="Shao Z."/>
        </authorList>
    </citation>
    <scope>NUCLEOTIDE SEQUENCE [LARGE SCALE GENOMIC DNA]</scope>
    <source>
        <strain evidence="2 3">JCM 15801</strain>
    </source>
</reference>